<comment type="similarity">
    <text evidence="2">Belongs to the amino acid-polyamine-organocation (APC) superfamily. Basic amino acid/polyamine antiporter (APA) (TC 2.A.3.2) family.</text>
</comment>
<keyword evidence="7 9" id="KW-1133">Transmembrane helix</keyword>
<dbReference type="InterPro" id="IPR004754">
    <property type="entry name" value="Amino_acid_antiprt"/>
</dbReference>
<evidence type="ECO:0000256" key="9">
    <source>
        <dbReference type="SAM" id="Phobius"/>
    </source>
</evidence>
<feature type="transmembrane region" description="Helical" evidence="9">
    <location>
        <begin position="295"/>
        <end position="318"/>
    </location>
</feature>
<evidence type="ECO:0000256" key="8">
    <source>
        <dbReference type="ARBA" id="ARBA00023136"/>
    </source>
</evidence>
<gene>
    <name evidence="10" type="ORF">EJK80_10395</name>
</gene>
<dbReference type="RefSeq" id="WP_141629155.1">
    <property type="nucleotide sequence ID" value="NZ_VHIR01000017.1"/>
</dbReference>
<comment type="subcellular location">
    <subcellularLocation>
        <location evidence="1">Cell membrane</location>
        <topology evidence="1">Multi-pass membrane protein</topology>
    </subcellularLocation>
</comment>
<dbReference type="GO" id="GO:0022857">
    <property type="term" value="F:transmembrane transporter activity"/>
    <property type="evidence" value="ECO:0007669"/>
    <property type="project" value="InterPro"/>
</dbReference>
<dbReference type="InterPro" id="IPR050367">
    <property type="entry name" value="APC_superfamily"/>
</dbReference>
<organism evidence="10 11">
    <name type="scientific">Corynebacterium phoceense</name>
    <dbReference type="NCBI Taxonomy" id="1686286"/>
    <lineage>
        <taxon>Bacteria</taxon>
        <taxon>Bacillati</taxon>
        <taxon>Actinomycetota</taxon>
        <taxon>Actinomycetes</taxon>
        <taxon>Mycobacteriales</taxon>
        <taxon>Corynebacteriaceae</taxon>
        <taxon>Corynebacterium</taxon>
    </lineage>
</organism>
<evidence type="ECO:0000313" key="10">
    <source>
        <dbReference type="EMBL" id="TQE42797.1"/>
    </source>
</evidence>
<feature type="transmembrane region" description="Helical" evidence="9">
    <location>
        <begin position="479"/>
        <end position="499"/>
    </location>
</feature>
<dbReference type="STRING" id="1686286.GCA_900092335_01356"/>
<dbReference type="GO" id="GO:0005886">
    <property type="term" value="C:plasma membrane"/>
    <property type="evidence" value="ECO:0007669"/>
    <property type="project" value="UniProtKB-SubCell"/>
</dbReference>
<name>A0A540R574_9CORY</name>
<feature type="transmembrane region" description="Helical" evidence="9">
    <location>
        <begin position="251"/>
        <end position="275"/>
    </location>
</feature>
<feature type="transmembrane region" description="Helical" evidence="9">
    <location>
        <begin position="27"/>
        <end position="48"/>
    </location>
</feature>
<evidence type="ECO:0000256" key="4">
    <source>
        <dbReference type="ARBA" id="ARBA00022475"/>
    </source>
</evidence>
<evidence type="ECO:0000256" key="6">
    <source>
        <dbReference type="ARBA" id="ARBA00022970"/>
    </source>
</evidence>
<feature type="transmembrane region" description="Helical" evidence="9">
    <location>
        <begin position="339"/>
        <end position="369"/>
    </location>
</feature>
<protein>
    <submittedName>
        <fullName evidence="10">Amino acid permease</fullName>
    </submittedName>
</protein>
<keyword evidence="6" id="KW-0029">Amino-acid transport</keyword>
<sequence length="505" mass="53869">MNNPSTGAAALTGAAAADGSGARTHSVTIWTLVALIIGSTVGAGIFSLPQNIASVAGPGAMLIGWLIAGVGMLSVAFVFQILAQRKPALDSGVYSYVRAGLGDFIGFTSGWGYWLGSVMAQVGYATLFFNTIGHYVPFFDADHRLASAIAVSALSWTIFAVLARGIKQAAFMNMVTSVAKLVPILAFVVLVAFLGFSWDKFTFDFWGEDSGTPLFEQIQGIMLFTVWVFIGVEGASVYSKQARTRRDVGRATVIGFISVLALLVSVSTLSFGVLSQAELAALPDNSMASVLTAVVGHWGGALISLGLCLSVLGAYVSWQMLCAEPIVLMAVDGLLPRRIGTVNIAGAPWVAQLISTIAIQIFVVVFYLNETSYNAMVQLATIMYLLPYIFSALYLVLLASRGRGFTRPSDKFDLSGPEVSPRENRHHLAIGLVAFIYSLWLIYAADLVYVLLGALAVIPGLIPYVGTRLAKKERVFNGFEWFVVALVFVGTIAAVWGLVNGSLTL</sequence>
<dbReference type="EMBL" id="VHIR01000017">
    <property type="protein sequence ID" value="TQE42797.1"/>
    <property type="molecule type" value="Genomic_DNA"/>
</dbReference>
<feature type="transmembrane region" description="Helical" evidence="9">
    <location>
        <begin position="427"/>
        <end position="443"/>
    </location>
</feature>
<evidence type="ECO:0000256" key="3">
    <source>
        <dbReference type="ARBA" id="ARBA00022448"/>
    </source>
</evidence>
<keyword evidence="5 9" id="KW-0812">Transmembrane</keyword>
<comment type="caution">
    <text evidence="10">The sequence shown here is derived from an EMBL/GenBank/DDBJ whole genome shotgun (WGS) entry which is preliminary data.</text>
</comment>
<feature type="transmembrane region" description="Helical" evidence="9">
    <location>
        <begin position="449"/>
        <end position="467"/>
    </location>
</feature>
<evidence type="ECO:0000256" key="5">
    <source>
        <dbReference type="ARBA" id="ARBA00022692"/>
    </source>
</evidence>
<dbReference type="Proteomes" id="UP000318080">
    <property type="component" value="Unassembled WGS sequence"/>
</dbReference>
<dbReference type="GO" id="GO:0006865">
    <property type="term" value="P:amino acid transport"/>
    <property type="evidence" value="ECO:0007669"/>
    <property type="project" value="UniProtKB-KW"/>
</dbReference>
<feature type="transmembrane region" description="Helical" evidence="9">
    <location>
        <begin position="60"/>
        <end position="83"/>
    </location>
</feature>
<feature type="transmembrane region" description="Helical" evidence="9">
    <location>
        <begin position="178"/>
        <end position="198"/>
    </location>
</feature>
<keyword evidence="8 9" id="KW-0472">Membrane</keyword>
<evidence type="ECO:0000256" key="7">
    <source>
        <dbReference type="ARBA" id="ARBA00022989"/>
    </source>
</evidence>
<dbReference type="Gene3D" id="1.20.1740.10">
    <property type="entry name" value="Amino acid/polyamine transporter I"/>
    <property type="match status" value="1"/>
</dbReference>
<reference evidence="10 11" key="1">
    <citation type="submission" date="2019-06" db="EMBL/GenBank/DDBJ databases">
        <title>Draft genome of C. phoceense Strain 272.</title>
        <authorList>
            <person name="Pacheco L.G.C."/>
            <person name="Barberis C.M."/>
            <person name="Almuzara M.N."/>
            <person name="Traglia G.M."/>
            <person name="Santos C.S."/>
            <person name="Rocha D.J.P.G."/>
            <person name="Aguiar E.R.G.R."/>
            <person name="Vay C.A."/>
        </authorList>
    </citation>
    <scope>NUCLEOTIDE SEQUENCE [LARGE SCALE GENOMIC DNA]</scope>
    <source>
        <strain evidence="10 11">272</strain>
    </source>
</reference>
<accession>A0A540R574</accession>
<feature type="transmembrane region" description="Helical" evidence="9">
    <location>
        <begin position="95"/>
        <end position="115"/>
    </location>
</feature>
<dbReference type="AlphaFoldDB" id="A0A540R574"/>
<dbReference type="PANTHER" id="PTHR42770">
    <property type="entry name" value="AMINO ACID TRANSPORTER-RELATED"/>
    <property type="match status" value="1"/>
</dbReference>
<keyword evidence="4" id="KW-1003">Cell membrane</keyword>
<keyword evidence="3" id="KW-0813">Transport</keyword>
<dbReference type="PANTHER" id="PTHR42770:SF4">
    <property type="entry name" value="ARGININE_ORNITHINE ANTIPORTER-RELATED"/>
    <property type="match status" value="1"/>
</dbReference>
<feature type="transmembrane region" description="Helical" evidence="9">
    <location>
        <begin position="375"/>
        <end position="397"/>
    </location>
</feature>
<evidence type="ECO:0000256" key="2">
    <source>
        <dbReference type="ARBA" id="ARBA00008220"/>
    </source>
</evidence>
<evidence type="ECO:0000256" key="1">
    <source>
        <dbReference type="ARBA" id="ARBA00004651"/>
    </source>
</evidence>
<dbReference type="Pfam" id="PF13520">
    <property type="entry name" value="AA_permease_2"/>
    <property type="match status" value="1"/>
</dbReference>
<feature type="transmembrane region" description="Helical" evidence="9">
    <location>
        <begin position="145"/>
        <end position="166"/>
    </location>
</feature>
<dbReference type="NCBIfam" id="TIGR00905">
    <property type="entry name" value="2A0302"/>
    <property type="match status" value="1"/>
</dbReference>
<keyword evidence="11" id="KW-1185">Reference proteome</keyword>
<evidence type="ECO:0000313" key="11">
    <source>
        <dbReference type="Proteomes" id="UP000318080"/>
    </source>
</evidence>
<dbReference type="InterPro" id="IPR002293">
    <property type="entry name" value="AA/rel_permease1"/>
</dbReference>
<proteinExistence type="inferred from homology"/>
<feature type="transmembrane region" description="Helical" evidence="9">
    <location>
        <begin position="218"/>
        <end position="239"/>
    </location>
</feature>